<dbReference type="Proteomes" id="UP000826195">
    <property type="component" value="Unassembled WGS sequence"/>
</dbReference>
<feature type="chain" id="PRO_5043664192" description="Secreted protein" evidence="1">
    <location>
        <begin position="16"/>
        <end position="114"/>
    </location>
</feature>
<gene>
    <name evidence="2" type="ORF">KQX54_006151</name>
</gene>
<sequence>MSGICCLSFWFSVRSLRCLWLTGYFDLPNTYWFLELAFEFPGTQPLAQGRVNRGSATRVYIRLLGRCPYSSLADSGWRGNGFPIGPGAPTLPSTVFGWRAPLRRIAIPEMLTWR</sequence>
<comment type="caution">
    <text evidence="2">The sequence shown here is derived from an EMBL/GenBank/DDBJ whole genome shotgun (WGS) entry which is preliminary data.</text>
</comment>
<keyword evidence="1" id="KW-0732">Signal</keyword>
<dbReference type="EMBL" id="JAHXZJ010001492">
    <property type="protein sequence ID" value="KAH0552141.1"/>
    <property type="molecule type" value="Genomic_DNA"/>
</dbReference>
<protein>
    <recommendedName>
        <fullName evidence="4">Secreted protein</fullName>
    </recommendedName>
</protein>
<accession>A0AAV7I1X8</accession>
<evidence type="ECO:0008006" key="4">
    <source>
        <dbReference type="Google" id="ProtNLM"/>
    </source>
</evidence>
<organism evidence="2 3">
    <name type="scientific">Cotesia glomerata</name>
    <name type="common">Lepidopteran parasitic wasp</name>
    <name type="synonym">Apanteles glomeratus</name>
    <dbReference type="NCBI Taxonomy" id="32391"/>
    <lineage>
        <taxon>Eukaryota</taxon>
        <taxon>Metazoa</taxon>
        <taxon>Ecdysozoa</taxon>
        <taxon>Arthropoda</taxon>
        <taxon>Hexapoda</taxon>
        <taxon>Insecta</taxon>
        <taxon>Pterygota</taxon>
        <taxon>Neoptera</taxon>
        <taxon>Endopterygota</taxon>
        <taxon>Hymenoptera</taxon>
        <taxon>Apocrita</taxon>
        <taxon>Ichneumonoidea</taxon>
        <taxon>Braconidae</taxon>
        <taxon>Microgastrinae</taxon>
        <taxon>Cotesia</taxon>
    </lineage>
</organism>
<keyword evidence="3" id="KW-1185">Reference proteome</keyword>
<dbReference type="AlphaFoldDB" id="A0AAV7I1X8"/>
<reference evidence="2 3" key="1">
    <citation type="journal article" date="2021" name="J. Hered.">
        <title>A chromosome-level genome assembly of the parasitoid wasp, Cotesia glomerata (Hymenoptera: Braconidae).</title>
        <authorList>
            <person name="Pinto B.J."/>
            <person name="Weis J.J."/>
            <person name="Gamble T."/>
            <person name="Ode P.J."/>
            <person name="Paul R."/>
            <person name="Zaspel J.M."/>
        </authorList>
    </citation>
    <scope>NUCLEOTIDE SEQUENCE [LARGE SCALE GENOMIC DNA]</scope>
    <source>
        <strain evidence="2">CgM1</strain>
    </source>
</reference>
<name>A0AAV7I1X8_COTGL</name>
<feature type="signal peptide" evidence="1">
    <location>
        <begin position="1"/>
        <end position="15"/>
    </location>
</feature>
<evidence type="ECO:0000256" key="1">
    <source>
        <dbReference type="SAM" id="SignalP"/>
    </source>
</evidence>
<proteinExistence type="predicted"/>
<evidence type="ECO:0000313" key="3">
    <source>
        <dbReference type="Proteomes" id="UP000826195"/>
    </source>
</evidence>
<evidence type="ECO:0000313" key="2">
    <source>
        <dbReference type="EMBL" id="KAH0552141.1"/>
    </source>
</evidence>